<dbReference type="PANTHER" id="PTHR46162">
    <property type="entry name" value="TRAF-LIKE FAMILY PROTEIN"/>
    <property type="match status" value="1"/>
</dbReference>
<dbReference type="InterPro" id="IPR008974">
    <property type="entry name" value="TRAF-like"/>
</dbReference>
<dbReference type="OrthoDB" id="1883087at2759"/>
<reference evidence="2" key="1">
    <citation type="submission" date="2020-08" db="EMBL/GenBank/DDBJ databases">
        <title>Multicomponent nature underlies the extraordinary mechanical properties of spider dragline silk.</title>
        <authorList>
            <person name="Kono N."/>
            <person name="Nakamura H."/>
            <person name="Mori M."/>
            <person name="Yoshida Y."/>
            <person name="Ohtoshi R."/>
            <person name="Malay A.D."/>
            <person name="Moran D.A.P."/>
            <person name="Tomita M."/>
            <person name="Numata K."/>
            <person name="Arakawa K."/>
        </authorList>
    </citation>
    <scope>NUCLEOTIDE SEQUENCE</scope>
</reference>
<comment type="caution">
    <text evidence="2">The sequence shown here is derived from an EMBL/GenBank/DDBJ whole genome shotgun (WGS) entry which is preliminary data.</text>
</comment>
<protein>
    <recommendedName>
        <fullName evidence="1">MATH domain-containing protein</fullName>
    </recommendedName>
</protein>
<evidence type="ECO:0000313" key="3">
    <source>
        <dbReference type="Proteomes" id="UP000886998"/>
    </source>
</evidence>
<dbReference type="AlphaFoldDB" id="A0A8X6XE34"/>
<dbReference type="Pfam" id="PF22486">
    <property type="entry name" value="MATH_2"/>
    <property type="match status" value="1"/>
</dbReference>
<dbReference type="EMBL" id="BMAV01008354">
    <property type="protein sequence ID" value="GFY51905.1"/>
    <property type="molecule type" value="Genomic_DNA"/>
</dbReference>
<dbReference type="PROSITE" id="PS50144">
    <property type="entry name" value="MATH"/>
    <property type="match status" value="1"/>
</dbReference>
<accession>A0A8X6XE34</accession>
<feature type="domain" description="MATH" evidence="1">
    <location>
        <begin position="11"/>
        <end position="143"/>
    </location>
</feature>
<proteinExistence type="predicted"/>
<name>A0A8X6XE34_9ARAC</name>
<organism evidence="2 3">
    <name type="scientific">Trichonephila inaurata madagascariensis</name>
    <dbReference type="NCBI Taxonomy" id="2747483"/>
    <lineage>
        <taxon>Eukaryota</taxon>
        <taxon>Metazoa</taxon>
        <taxon>Ecdysozoa</taxon>
        <taxon>Arthropoda</taxon>
        <taxon>Chelicerata</taxon>
        <taxon>Arachnida</taxon>
        <taxon>Araneae</taxon>
        <taxon>Araneomorphae</taxon>
        <taxon>Entelegynae</taxon>
        <taxon>Araneoidea</taxon>
        <taxon>Nephilidae</taxon>
        <taxon>Trichonephila</taxon>
        <taxon>Trichonephila inaurata</taxon>
    </lineage>
</organism>
<dbReference type="SUPFAM" id="SSF49599">
    <property type="entry name" value="TRAF domain-like"/>
    <property type="match status" value="1"/>
</dbReference>
<dbReference type="InterPro" id="IPR002083">
    <property type="entry name" value="MATH/TRAF_dom"/>
</dbReference>
<dbReference type="Proteomes" id="UP000886998">
    <property type="component" value="Unassembled WGS sequence"/>
</dbReference>
<dbReference type="PANTHER" id="PTHR46162:SF55">
    <property type="entry name" value="MATH DOMAIN-CONTAINING PROTEIN"/>
    <property type="match status" value="1"/>
</dbReference>
<keyword evidence="3" id="KW-1185">Reference proteome</keyword>
<evidence type="ECO:0000313" key="2">
    <source>
        <dbReference type="EMBL" id="GFY51905.1"/>
    </source>
</evidence>
<gene>
    <name evidence="2" type="ORF">TNIN_51361</name>
</gene>
<sequence>MDCVPIYKKICFTYSWSIENFNYSWKKNGEYILSPNFIVDNMEKIKWRLALYPKGRTEFSKDIISLHLIRGEDRKGPERVMVCFEFSILATDGSVLVSRGTISCSFVRGLSMGFDCFVKCDEVLKTRMKDYLPGNVLRVRCTMWKNIYKDAGIGSCFARTRILVERRSFMWDIKQFNSFQESMYKITSAAKSKSMIMLKLFPSSGQNNEIFIRVKVYAHNQGLKLATFHMYIVDISRKRIECLNEEILFGEDTNTALFTLTFSKEQLMMNQNRYLPNDILQLYCECVIVTGIVFNEVESVTSGISPSEDGHFTGNGLISKKNSLRCKKSSERKFRNFIQRKFAV</sequence>
<dbReference type="Gene3D" id="2.60.210.10">
    <property type="entry name" value="Apoptosis, Tumor Necrosis Factor Receptor Associated Protein 2, Chain A"/>
    <property type="match status" value="1"/>
</dbReference>
<evidence type="ECO:0000259" key="1">
    <source>
        <dbReference type="PROSITE" id="PS50144"/>
    </source>
</evidence>